<evidence type="ECO:0000256" key="2">
    <source>
        <dbReference type="SAM" id="SignalP"/>
    </source>
</evidence>
<feature type="transmembrane region" description="Helical" evidence="1">
    <location>
        <begin position="101"/>
        <end position="118"/>
    </location>
</feature>
<feature type="chain" id="PRO_5035147355" description="Apple domain-containing protein" evidence="2">
    <location>
        <begin position="25"/>
        <end position="195"/>
    </location>
</feature>
<keyword evidence="1" id="KW-0472">Membrane</keyword>
<organism evidence="3 4">
    <name type="scientific">Daphnia galeata</name>
    <dbReference type="NCBI Taxonomy" id="27404"/>
    <lineage>
        <taxon>Eukaryota</taxon>
        <taxon>Metazoa</taxon>
        <taxon>Ecdysozoa</taxon>
        <taxon>Arthropoda</taxon>
        <taxon>Crustacea</taxon>
        <taxon>Branchiopoda</taxon>
        <taxon>Diplostraca</taxon>
        <taxon>Cladocera</taxon>
        <taxon>Anomopoda</taxon>
        <taxon>Daphniidae</taxon>
        <taxon>Daphnia</taxon>
    </lineage>
</organism>
<evidence type="ECO:0000256" key="1">
    <source>
        <dbReference type="SAM" id="Phobius"/>
    </source>
</evidence>
<proteinExistence type="predicted"/>
<keyword evidence="1" id="KW-1133">Transmembrane helix</keyword>
<keyword evidence="2" id="KW-0732">Signal</keyword>
<gene>
    <name evidence="3" type="ORF">DGAL_LOCUS6617</name>
</gene>
<evidence type="ECO:0000313" key="3">
    <source>
        <dbReference type="EMBL" id="CAH0103912.1"/>
    </source>
</evidence>
<name>A0A8J2WJ53_9CRUS</name>
<sequence>MISKNIFIIIGILFITLSMKSVGAQEWYDGDGGKVKWQYDCDFPGNDIGSAGELCSSLCINTDGCSHFSYFEGVCHVKKAPSGIPRHNRNRKSSVVFSHQYIAALTLISYFDTLLILITDQRLRIACNGHPSLFWTWKLSARKHRSEYYLTNVYTTHPCLNGHDDVVWEPLTSTEFGQYKFERAEPRCQLVKLIA</sequence>
<comment type="caution">
    <text evidence="3">The sequence shown here is derived from an EMBL/GenBank/DDBJ whole genome shotgun (WGS) entry which is preliminary data.</text>
</comment>
<dbReference type="OrthoDB" id="7770649at2759"/>
<feature type="signal peptide" evidence="2">
    <location>
        <begin position="1"/>
        <end position="24"/>
    </location>
</feature>
<accession>A0A8J2WJ53</accession>
<reference evidence="3" key="1">
    <citation type="submission" date="2021-11" db="EMBL/GenBank/DDBJ databases">
        <authorList>
            <person name="Schell T."/>
        </authorList>
    </citation>
    <scope>NUCLEOTIDE SEQUENCE</scope>
    <source>
        <strain evidence="3">M5</strain>
    </source>
</reference>
<protein>
    <recommendedName>
        <fullName evidence="5">Apple domain-containing protein</fullName>
    </recommendedName>
</protein>
<dbReference type="AlphaFoldDB" id="A0A8J2WJ53"/>
<dbReference type="Gene3D" id="3.50.4.10">
    <property type="entry name" value="Hepatocyte Growth Factor"/>
    <property type="match status" value="1"/>
</dbReference>
<evidence type="ECO:0008006" key="5">
    <source>
        <dbReference type="Google" id="ProtNLM"/>
    </source>
</evidence>
<keyword evidence="1" id="KW-0812">Transmembrane</keyword>
<evidence type="ECO:0000313" key="4">
    <source>
        <dbReference type="Proteomes" id="UP000789390"/>
    </source>
</evidence>
<keyword evidence="4" id="KW-1185">Reference proteome</keyword>
<dbReference type="EMBL" id="CAKKLH010000120">
    <property type="protein sequence ID" value="CAH0103912.1"/>
    <property type="molecule type" value="Genomic_DNA"/>
</dbReference>
<dbReference type="Proteomes" id="UP000789390">
    <property type="component" value="Unassembled WGS sequence"/>
</dbReference>